<evidence type="ECO:0000313" key="2">
    <source>
        <dbReference type="EMBL" id="CAB4007012.1"/>
    </source>
</evidence>
<reference evidence="2" key="1">
    <citation type="submission" date="2020-04" db="EMBL/GenBank/DDBJ databases">
        <authorList>
            <person name="Alioto T."/>
            <person name="Alioto T."/>
            <person name="Gomez Garrido J."/>
        </authorList>
    </citation>
    <scope>NUCLEOTIDE SEQUENCE</scope>
    <source>
        <strain evidence="2">A484AB</strain>
    </source>
</reference>
<name>A0A7D9EGU4_PARCT</name>
<feature type="domain" description="THAP9-like helix-turn-helix" evidence="1">
    <location>
        <begin position="8"/>
        <end position="72"/>
    </location>
</feature>
<dbReference type="OrthoDB" id="6356087at2759"/>
<dbReference type="Proteomes" id="UP001152795">
    <property type="component" value="Unassembled WGS sequence"/>
</dbReference>
<accession>A0A7D9EGU4</accession>
<protein>
    <submittedName>
        <fullName evidence="2">THAP domain-containing 2-like</fullName>
    </submittedName>
</protein>
<feature type="non-terminal residue" evidence="2">
    <location>
        <position position="72"/>
    </location>
</feature>
<comment type="caution">
    <text evidence="2">The sequence shown here is derived from an EMBL/GenBank/DDBJ whole genome shotgun (WGS) entry which is preliminary data.</text>
</comment>
<dbReference type="EMBL" id="CACRXK020005673">
    <property type="protein sequence ID" value="CAB4007012.1"/>
    <property type="molecule type" value="Genomic_DNA"/>
</dbReference>
<evidence type="ECO:0000313" key="3">
    <source>
        <dbReference type="Proteomes" id="UP001152795"/>
    </source>
</evidence>
<dbReference type="AlphaFoldDB" id="A0A7D9EGU4"/>
<organism evidence="2 3">
    <name type="scientific">Paramuricea clavata</name>
    <name type="common">Red gorgonian</name>
    <name type="synonym">Violescent sea-whip</name>
    <dbReference type="NCBI Taxonomy" id="317549"/>
    <lineage>
        <taxon>Eukaryota</taxon>
        <taxon>Metazoa</taxon>
        <taxon>Cnidaria</taxon>
        <taxon>Anthozoa</taxon>
        <taxon>Octocorallia</taxon>
        <taxon>Malacalcyonacea</taxon>
        <taxon>Plexauridae</taxon>
        <taxon>Paramuricea</taxon>
    </lineage>
</organism>
<dbReference type="InterPro" id="IPR021896">
    <property type="entry name" value="THAP9-like_HTH"/>
</dbReference>
<keyword evidence="3" id="KW-1185">Reference proteome</keyword>
<gene>
    <name evidence="2" type="ORF">PACLA_8A072929</name>
</gene>
<dbReference type="Pfam" id="PF12017">
    <property type="entry name" value="Tnp_P_element"/>
    <property type="match status" value="1"/>
</dbReference>
<proteinExistence type="predicted"/>
<sequence>MSDVINNLEQNLIVKTEIADRWHASFDKLQLSIFHNAKNNTTISPCGRRYTDDIKEFSLTLYFYSPKAYEYV</sequence>
<evidence type="ECO:0000259" key="1">
    <source>
        <dbReference type="Pfam" id="PF12017"/>
    </source>
</evidence>